<feature type="signal peptide" evidence="1">
    <location>
        <begin position="1"/>
        <end position="25"/>
    </location>
</feature>
<comment type="caution">
    <text evidence="2">The sequence shown here is derived from an EMBL/GenBank/DDBJ whole genome shotgun (WGS) entry which is preliminary data.</text>
</comment>
<keyword evidence="1" id="KW-0732">Signal</keyword>
<accession>A0A6G1ZGS5</accession>
<reference evidence="2" key="1">
    <citation type="journal article" date="2019" name="Nat. Med.">
        <title>A library of human gut bacterial isolates paired with longitudinal multiomics data enables mechanistic microbiome research.</title>
        <authorList>
            <person name="Poyet M."/>
            <person name="Groussin M."/>
            <person name="Gibbons S.M."/>
            <person name="Avila-Pacheco J."/>
            <person name="Jiang X."/>
            <person name="Kearney S.M."/>
            <person name="Perrotta A.R."/>
            <person name="Berdy B."/>
            <person name="Zhao S."/>
            <person name="Lieberman T.D."/>
            <person name="Swanson P.K."/>
            <person name="Smith M."/>
            <person name="Roesemann S."/>
            <person name="Alexander J.E."/>
            <person name="Rich S.A."/>
            <person name="Livny J."/>
            <person name="Vlamakis H."/>
            <person name="Clish C."/>
            <person name="Bullock K."/>
            <person name="Deik A."/>
            <person name="Scott J."/>
            <person name="Pierce K.A."/>
            <person name="Xavier R.J."/>
            <person name="Alm E.J."/>
        </authorList>
    </citation>
    <scope>NUCLEOTIDE SEQUENCE</scope>
    <source>
        <strain evidence="2">BIOML-A4</strain>
    </source>
</reference>
<feature type="chain" id="PRO_5026128903" description="DUF4249 family protein" evidence="1">
    <location>
        <begin position="26"/>
        <end position="286"/>
    </location>
</feature>
<gene>
    <name evidence="2" type="ORF">GKE01_16890</name>
</gene>
<dbReference type="AlphaFoldDB" id="A0A6G1ZGS5"/>
<evidence type="ECO:0000256" key="1">
    <source>
        <dbReference type="SAM" id="SignalP"/>
    </source>
</evidence>
<evidence type="ECO:0000313" key="2">
    <source>
        <dbReference type="EMBL" id="MRY13129.1"/>
    </source>
</evidence>
<dbReference type="EMBL" id="WKLP01000026">
    <property type="protein sequence ID" value="MRY13129.1"/>
    <property type="molecule type" value="Genomic_DNA"/>
</dbReference>
<evidence type="ECO:0008006" key="3">
    <source>
        <dbReference type="Google" id="ProtNLM"/>
    </source>
</evidence>
<name>A0A6G1ZGS5_9BACT</name>
<proteinExistence type="predicted"/>
<organism evidence="2">
    <name type="scientific">Parabacteroides goldsteinii</name>
    <dbReference type="NCBI Taxonomy" id="328812"/>
    <lineage>
        <taxon>Bacteria</taxon>
        <taxon>Pseudomonadati</taxon>
        <taxon>Bacteroidota</taxon>
        <taxon>Bacteroidia</taxon>
        <taxon>Bacteroidales</taxon>
        <taxon>Tannerellaceae</taxon>
        <taxon>Parabacteroides</taxon>
    </lineage>
</organism>
<protein>
    <recommendedName>
        <fullName evidence="3">DUF4249 family protein</fullName>
    </recommendedName>
</protein>
<sequence>MIMKRMLFVLSVVALLCMSSCSSYYYSVLESNDAVGEKNDDKDFVIENDSVCISYCFYGEDAPISITVYNKMDEPLFVDWQRSALIIDDVATSYYQENAPIQGQTESSSYGDSFSWSRRYSSTDAYSSGSFAGQIALPKGVSFIPPRSKVESTPLRLTNFPFDRIPKGAYTTQKFAKSNSDVVNVKVKKFTEDDSPLSFRSYLSLYTANPENGGKNYSSYESSFYVAQLIKTGNVPPASFDAGKKQAGDFFYVHKVKGADAGIIVGAVAIGAAGIVIESTLTPDHY</sequence>